<dbReference type="PANTHER" id="PTHR10695:SF46">
    <property type="entry name" value="BIFUNCTIONAL COENZYME A SYNTHASE-RELATED"/>
    <property type="match status" value="1"/>
</dbReference>
<keyword evidence="12" id="KW-1185">Reference proteome</keyword>
<dbReference type="PANTHER" id="PTHR10695">
    <property type="entry name" value="DEPHOSPHO-COA KINASE-RELATED"/>
    <property type="match status" value="1"/>
</dbReference>
<dbReference type="GO" id="GO:0015937">
    <property type="term" value="P:coenzyme A biosynthetic process"/>
    <property type="evidence" value="ECO:0007669"/>
    <property type="project" value="UniProtKB-UniRule"/>
</dbReference>
<evidence type="ECO:0000256" key="6">
    <source>
        <dbReference type="ARBA" id="ARBA00022840"/>
    </source>
</evidence>
<keyword evidence="4 8" id="KW-0547">Nucleotide-binding</keyword>
<evidence type="ECO:0000313" key="12">
    <source>
        <dbReference type="Proteomes" id="UP000371423"/>
    </source>
</evidence>
<evidence type="ECO:0000256" key="4">
    <source>
        <dbReference type="ARBA" id="ARBA00022741"/>
    </source>
</evidence>
<dbReference type="InterPro" id="IPR001977">
    <property type="entry name" value="Depp_CoAkinase"/>
</dbReference>
<comment type="catalytic activity">
    <reaction evidence="8">
        <text>3'-dephospho-CoA + ATP = ADP + CoA + H(+)</text>
        <dbReference type="Rhea" id="RHEA:18245"/>
        <dbReference type="ChEBI" id="CHEBI:15378"/>
        <dbReference type="ChEBI" id="CHEBI:30616"/>
        <dbReference type="ChEBI" id="CHEBI:57287"/>
        <dbReference type="ChEBI" id="CHEBI:57328"/>
        <dbReference type="ChEBI" id="CHEBI:456216"/>
        <dbReference type="EC" id="2.7.1.24"/>
    </reaction>
</comment>
<dbReference type="Proteomes" id="UP000414364">
    <property type="component" value="Unassembled WGS sequence"/>
</dbReference>
<comment type="subcellular location">
    <subcellularLocation>
        <location evidence="8">Cytoplasm</location>
    </subcellularLocation>
</comment>
<dbReference type="UniPathway" id="UPA00241">
    <property type="reaction ID" value="UER00356"/>
</dbReference>
<keyword evidence="7 8" id="KW-0173">Coenzyme A biosynthesis</keyword>
<dbReference type="GO" id="GO:0005524">
    <property type="term" value="F:ATP binding"/>
    <property type="evidence" value="ECO:0007669"/>
    <property type="project" value="UniProtKB-UniRule"/>
</dbReference>
<gene>
    <name evidence="8" type="primary">coaE</name>
    <name evidence="11" type="ORF">FHL05_04130</name>
    <name evidence="10" type="ORF">FHL06_08815</name>
</gene>
<dbReference type="FunFam" id="3.40.50.300:FF:000991">
    <property type="entry name" value="Dephospho-CoA kinase"/>
    <property type="match status" value="1"/>
</dbReference>
<dbReference type="PROSITE" id="PS51219">
    <property type="entry name" value="DPCK"/>
    <property type="match status" value="1"/>
</dbReference>
<proteinExistence type="inferred from homology"/>
<keyword evidence="5 8" id="KW-0418">Kinase</keyword>
<evidence type="ECO:0000256" key="3">
    <source>
        <dbReference type="ARBA" id="ARBA00022679"/>
    </source>
</evidence>
<evidence type="ECO:0000256" key="1">
    <source>
        <dbReference type="ARBA" id="ARBA00009018"/>
    </source>
</evidence>
<dbReference type="NCBIfam" id="TIGR00152">
    <property type="entry name" value="dephospho-CoA kinase"/>
    <property type="match status" value="1"/>
</dbReference>
<evidence type="ECO:0000256" key="8">
    <source>
        <dbReference type="HAMAP-Rule" id="MF_00376"/>
    </source>
</evidence>
<keyword evidence="2 8" id="KW-0963">Cytoplasm</keyword>
<name>A0A5P0ZVZ8_9LACO</name>
<dbReference type="GO" id="GO:0005737">
    <property type="term" value="C:cytoplasm"/>
    <property type="evidence" value="ECO:0007669"/>
    <property type="project" value="UniProtKB-SubCell"/>
</dbReference>
<dbReference type="AlphaFoldDB" id="A0A5P0ZVZ8"/>
<dbReference type="EMBL" id="VDFO01000011">
    <property type="protein sequence ID" value="MQS97075.1"/>
    <property type="molecule type" value="Genomic_DNA"/>
</dbReference>
<keyword evidence="6 8" id="KW-0067">ATP-binding</keyword>
<keyword evidence="3 8" id="KW-0808">Transferase</keyword>
<dbReference type="EC" id="2.7.1.24" evidence="8 9"/>
<dbReference type="HAMAP" id="MF_00376">
    <property type="entry name" value="Dephospho_CoA_kinase"/>
    <property type="match status" value="1"/>
</dbReference>
<evidence type="ECO:0000313" key="11">
    <source>
        <dbReference type="EMBL" id="MQS97075.1"/>
    </source>
</evidence>
<dbReference type="Pfam" id="PF01121">
    <property type="entry name" value="CoaE"/>
    <property type="match status" value="1"/>
</dbReference>
<evidence type="ECO:0000256" key="5">
    <source>
        <dbReference type="ARBA" id="ARBA00022777"/>
    </source>
</evidence>
<dbReference type="Gene3D" id="3.40.50.300">
    <property type="entry name" value="P-loop containing nucleotide triphosphate hydrolases"/>
    <property type="match status" value="1"/>
</dbReference>
<comment type="caution">
    <text evidence="11">The sequence shown here is derived from an EMBL/GenBank/DDBJ whole genome shotgun (WGS) entry which is preliminary data.</text>
</comment>
<dbReference type="OrthoDB" id="9812943at2"/>
<evidence type="ECO:0000256" key="2">
    <source>
        <dbReference type="ARBA" id="ARBA00022490"/>
    </source>
</evidence>
<reference evidence="12 13" key="1">
    <citation type="journal article" date="2019" name="Syst. Appl. Microbiol.">
        <title>Polyphasic characterization of two novel Lactobacillus spp. isolated from blown salami packages: Description of Lactobacillus halodurans sp. nov. and Lactobacillus salsicarnum sp. nov.</title>
        <authorList>
            <person name="Schuster J.A."/>
            <person name="Klingl A."/>
            <person name="Vogel R.F."/>
            <person name="Ehrmann M.A."/>
        </authorList>
    </citation>
    <scope>NUCLEOTIDE SEQUENCE [LARGE SCALE GENOMIC DNA]</scope>
    <source>
        <strain evidence="11 12">TMW 1.1920</strain>
        <strain evidence="10 13">TMW 1.2172</strain>
    </source>
</reference>
<organism evidence="11 12">
    <name type="scientific">Companilactobacillus halodurans</name>
    <dbReference type="NCBI Taxonomy" id="2584183"/>
    <lineage>
        <taxon>Bacteria</taxon>
        <taxon>Bacillati</taxon>
        <taxon>Bacillota</taxon>
        <taxon>Bacilli</taxon>
        <taxon>Lactobacillales</taxon>
        <taxon>Lactobacillaceae</taxon>
        <taxon>Companilactobacillus</taxon>
    </lineage>
</organism>
<accession>A0A5P0ZVZ8</accession>
<evidence type="ECO:0000256" key="7">
    <source>
        <dbReference type="ARBA" id="ARBA00022993"/>
    </source>
</evidence>
<dbReference type="RefSeq" id="WP_153385868.1">
    <property type="nucleotide sequence ID" value="NZ_VDFO01000011.1"/>
</dbReference>
<evidence type="ECO:0000256" key="9">
    <source>
        <dbReference type="NCBIfam" id="TIGR00152"/>
    </source>
</evidence>
<feature type="binding site" evidence="8">
    <location>
        <begin position="12"/>
        <end position="17"/>
    </location>
    <ligand>
        <name>ATP</name>
        <dbReference type="ChEBI" id="CHEBI:30616"/>
    </ligand>
</feature>
<comment type="function">
    <text evidence="8">Catalyzes the phosphorylation of the 3'-hydroxyl group of dephosphocoenzyme A to form coenzyme A.</text>
</comment>
<dbReference type="Proteomes" id="UP000371423">
    <property type="component" value="Unassembled WGS sequence"/>
</dbReference>
<evidence type="ECO:0000313" key="10">
    <source>
        <dbReference type="EMBL" id="MQS76476.1"/>
    </source>
</evidence>
<dbReference type="CDD" id="cd02022">
    <property type="entry name" value="DPCK"/>
    <property type="match status" value="1"/>
</dbReference>
<dbReference type="EMBL" id="VDFP01000018">
    <property type="protein sequence ID" value="MQS76476.1"/>
    <property type="molecule type" value="Genomic_DNA"/>
</dbReference>
<protein>
    <recommendedName>
        <fullName evidence="8 9">Dephospho-CoA kinase</fullName>
        <ecNumber evidence="8 9">2.7.1.24</ecNumber>
    </recommendedName>
    <alternativeName>
        <fullName evidence="8">Dephosphocoenzyme A kinase</fullName>
    </alternativeName>
</protein>
<dbReference type="GO" id="GO:0004140">
    <property type="term" value="F:dephospho-CoA kinase activity"/>
    <property type="evidence" value="ECO:0007669"/>
    <property type="project" value="UniProtKB-UniRule"/>
</dbReference>
<dbReference type="InterPro" id="IPR027417">
    <property type="entry name" value="P-loop_NTPase"/>
</dbReference>
<evidence type="ECO:0000313" key="13">
    <source>
        <dbReference type="Proteomes" id="UP000414364"/>
    </source>
</evidence>
<comment type="pathway">
    <text evidence="8">Cofactor biosynthesis; coenzyme A biosynthesis; CoA from (R)-pantothenate: step 5/5.</text>
</comment>
<sequence length="197" mass="22231">MSKIYGFTGGIATGKSTILDLFLKKGYQVYDADKIAREVVVPGSIGLRQIVDVFGEDILKKDGTLNRKKLGSIVFGDYQKLKSLNKITRPLIKKRILKIISETKNSKSATISIFEIPLLFEGGYQAYFDGVISINIKPQVQLKRLMERNGLSKKVALERINSQMSMDERNQRADFIIDNSSDLDHLQVDFDKLISQL</sequence>
<comment type="similarity">
    <text evidence="1 8">Belongs to the CoaE family.</text>
</comment>
<dbReference type="SUPFAM" id="SSF52540">
    <property type="entry name" value="P-loop containing nucleoside triphosphate hydrolases"/>
    <property type="match status" value="1"/>
</dbReference>